<organism evidence="1 2">
    <name type="scientific">Panagrolaimus sp. ES5</name>
    <dbReference type="NCBI Taxonomy" id="591445"/>
    <lineage>
        <taxon>Eukaryota</taxon>
        <taxon>Metazoa</taxon>
        <taxon>Ecdysozoa</taxon>
        <taxon>Nematoda</taxon>
        <taxon>Chromadorea</taxon>
        <taxon>Rhabditida</taxon>
        <taxon>Tylenchina</taxon>
        <taxon>Panagrolaimomorpha</taxon>
        <taxon>Panagrolaimoidea</taxon>
        <taxon>Panagrolaimidae</taxon>
        <taxon>Panagrolaimus</taxon>
    </lineage>
</organism>
<name>A0AC34FA36_9BILA</name>
<accession>A0AC34FA36</accession>
<dbReference type="WBParaSite" id="ES5_v2.g13881.t1">
    <property type="protein sequence ID" value="ES5_v2.g13881.t1"/>
    <property type="gene ID" value="ES5_v2.g13881"/>
</dbReference>
<protein>
    <submittedName>
        <fullName evidence="2">Tyrosine phosphatase</fullName>
    </submittedName>
</protein>
<proteinExistence type="predicted"/>
<evidence type="ECO:0000313" key="2">
    <source>
        <dbReference type="WBParaSite" id="ES5_v2.g13881.t1"/>
    </source>
</evidence>
<sequence>MSSKKIKDTGTPNDKDPPPPQDEGKMAGLRRRLRNALGKKKNVDTDDEKSIKAKKKEKSKDKDAGGATTEDKSKRTKKKRTTIRKRNNNNAKESASSNDQPPSNEAIANAGAAPAGGGAAGAGVVASKKVSTSNPVDPKMPLGGPPPIAGNNNVNVKASRESSNPPPNHTVAMPTVLPTKNSNNRVSCQASTDDGEGTQSCSESIKKSIKVKRQSKKPEKSNDKDATLEDQTVFKKPDGKVDHAGADGYDKQLAAFVKETLKIGLPKLVKDFHEARATAPKTMPKTAFEKNQDKNRYKDVLCMDESRVVLTWPPGNPNDYIHANWVYVRGEKKYICTQGPTPKTVEDFWRMVFQEKCKGIVMLTEVMELGKKKCEQYWPKGLGETLTFGLCTIVNKKVTEVEKMLISTLLEVTANGETLKCEHVLWTGWPDRGVPDNYLGTLRLVRKMAPFSPCLVHCSAGIGRTGTIVGLDLCQKTLQAGEKVDMHEILKELRKYRHGSVQTDVQFVFMHAVILKLAENRRATTKEQVKPFFDEYTAYIATRQ</sequence>
<evidence type="ECO:0000313" key="1">
    <source>
        <dbReference type="Proteomes" id="UP000887579"/>
    </source>
</evidence>
<reference evidence="2" key="1">
    <citation type="submission" date="2022-11" db="UniProtKB">
        <authorList>
            <consortium name="WormBaseParasite"/>
        </authorList>
    </citation>
    <scope>IDENTIFICATION</scope>
</reference>
<dbReference type="Proteomes" id="UP000887579">
    <property type="component" value="Unplaced"/>
</dbReference>